<protein>
    <submittedName>
        <fullName evidence="1">Uncharacterized protein</fullName>
    </submittedName>
</protein>
<organism evidence="1 2">
    <name type="scientific">Marivirga salinarum</name>
    <dbReference type="NCBI Taxonomy" id="3059078"/>
    <lineage>
        <taxon>Bacteria</taxon>
        <taxon>Pseudomonadati</taxon>
        <taxon>Bacteroidota</taxon>
        <taxon>Cytophagia</taxon>
        <taxon>Cytophagales</taxon>
        <taxon>Marivirgaceae</taxon>
        <taxon>Marivirga</taxon>
    </lineage>
</organism>
<accession>A0AA51NCM0</accession>
<name>A0AA51NCM0_9BACT</name>
<dbReference type="AlphaFoldDB" id="A0AA51NCM0"/>
<sequence>MFKYSNEYKVRQFAAMINFPKLDKIKKKGVNENDYLELLSFFGKRTITNPFELNNISH</sequence>
<proteinExistence type="predicted"/>
<dbReference type="KEGG" id="msaa:QYS49_34295"/>
<evidence type="ECO:0000313" key="2">
    <source>
        <dbReference type="Proteomes" id="UP001230496"/>
    </source>
</evidence>
<keyword evidence="2" id="KW-1185">Reference proteome</keyword>
<dbReference type="EMBL" id="CP129971">
    <property type="protein sequence ID" value="WMN12688.1"/>
    <property type="molecule type" value="Genomic_DNA"/>
</dbReference>
<gene>
    <name evidence="1" type="ORF">QYS49_34295</name>
</gene>
<dbReference type="RefSeq" id="WP_308350910.1">
    <property type="nucleotide sequence ID" value="NZ_CP129971.1"/>
</dbReference>
<evidence type="ECO:0000313" key="1">
    <source>
        <dbReference type="EMBL" id="WMN12688.1"/>
    </source>
</evidence>
<dbReference type="Proteomes" id="UP001230496">
    <property type="component" value="Chromosome"/>
</dbReference>
<reference evidence="1 2" key="1">
    <citation type="submission" date="2023-08" db="EMBL/GenBank/DDBJ databases">
        <title>Comparative genomics and taxonomic characterization of three novel marine species of genus Marivirga.</title>
        <authorList>
            <person name="Muhammad N."/>
            <person name="Kim S.-G."/>
        </authorList>
    </citation>
    <scope>NUCLEOTIDE SEQUENCE [LARGE SCALE GENOMIC DNA]</scope>
    <source>
        <strain evidence="1 2">BDSF4-3</strain>
    </source>
</reference>